<protein>
    <submittedName>
        <fullName evidence="1">Uncharacterized protein</fullName>
    </submittedName>
</protein>
<keyword evidence="2" id="KW-1185">Reference proteome</keyword>
<sequence length="360" mass="39602">MAPSAIQLLRIEARKKAMSIVLSVASSGNVEEVVLFLKKQLQRMQEQDYEKAPECRQLLIQTIHVMAVNEVVEKFPHLHPGICGKLIQTLSEIKFGKVHRGVLWILGEYVEDIADITVALQEIRRVLGEIPIFASEQRLLDEAGGEAEGEDKDKVEAKAEGSGGRRPRVLAAKAASKPPLRALILGGDFFTGAVLTSTLMKLVLRFDELTSERAKANAVRAEAMLIMTSTIRIGQSKFVTKKAVEKREAEGTQVAAAQVDDPLTFRQFSKKPADDPIDYVEDLGKATGAGEVCEDFISNLSRISQLTSFSDPIYAEAYVKARGFDILLDVLLVNQAPNTLQNLCLDFATLGDRKLVERPA</sequence>
<dbReference type="Proteomes" id="UP000790709">
    <property type="component" value="Unassembled WGS sequence"/>
</dbReference>
<comment type="caution">
    <text evidence="1">The sequence shown here is derived from an EMBL/GenBank/DDBJ whole genome shotgun (WGS) entry which is preliminary data.</text>
</comment>
<feature type="non-terminal residue" evidence="1">
    <location>
        <position position="360"/>
    </location>
</feature>
<dbReference type="EMBL" id="MU266967">
    <property type="protein sequence ID" value="KAH7917688.1"/>
    <property type="molecule type" value="Genomic_DNA"/>
</dbReference>
<organism evidence="1 2">
    <name type="scientific">Leucogyrophana mollusca</name>
    <dbReference type="NCBI Taxonomy" id="85980"/>
    <lineage>
        <taxon>Eukaryota</taxon>
        <taxon>Fungi</taxon>
        <taxon>Dikarya</taxon>
        <taxon>Basidiomycota</taxon>
        <taxon>Agaricomycotina</taxon>
        <taxon>Agaricomycetes</taxon>
        <taxon>Agaricomycetidae</taxon>
        <taxon>Boletales</taxon>
        <taxon>Boletales incertae sedis</taxon>
        <taxon>Leucogyrophana</taxon>
    </lineage>
</organism>
<gene>
    <name evidence="1" type="ORF">BV22DRAFT_1135201</name>
</gene>
<evidence type="ECO:0000313" key="2">
    <source>
        <dbReference type="Proteomes" id="UP000790709"/>
    </source>
</evidence>
<name>A0ACB8AXU6_9AGAM</name>
<accession>A0ACB8AXU6</accession>
<evidence type="ECO:0000313" key="1">
    <source>
        <dbReference type="EMBL" id="KAH7917688.1"/>
    </source>
</evidence>
<proteinExistence type="predicted"/>
<reference evidence="1" key="1">
    <citation type="journal article" date="2021" name="New Phytol.">
        <title>Evolutionary innovations through gain and loss of genes in the ectomycorrhizal Boletales.</title>
        <authorList>
            <person name="Wu G."/>
            <person name="Miyauchi S."/>
            <person name="Morin E."/>
            <person name="Kuo A."/>
            <person name="Drula E."/>
            <person name="Varga T."/>
            <person name="Kohler A."/>
            <person name="Feng B."/>
            <person name="Cao Y."/>
            <person name="Lipzen A."/>
            <person name="Daum C."/>
            <person name="Hundley H."/>
            <person name="Pangilinan J."/>
            <person name="Johnson J."/>
            <person name="Barry K."/>
            <person name="LaButti K."/>
            <person name="Ng V."/>
            <person name="Ahrendt S."/>
            <person name="Min B."/>
            <person name="Choi I.G."/>
            <person name="Park H."/>
            <person name="Plett J.M."/>
            <person name="Magnuson J."/>
            <person name="Spatafora J.W."/>
            <person name="Nagy L.G."/>
            <person name="Henrissat B."/>
            <person name="Grigoriev I.V."/>
            <person name="Yang Z.L."/>
            <person name="Xu J."/>
            <person name="Martin F.M."/>
        </authorList>
    </citation>
    <scope>NUCLEOTIDE SEQUENCE</scope>
    <source>
        <strain evidence="1">KUC20120723A-06</strain>
    </source>
</reference>